<sequence length="46" mass="4998">MSSTESDADYQHRVAFTPKSPAQATKTKKEAGHAASFLMYDPKGLP</sequence>
<evidence type="ECO:0000256" key="1">
    <source>
        <dbReference type="SAM" id="MobiDB-lite"/>
    </source>
</evidence>
<reference evidence="2 3" key="1">
    <citation type="journal article" date="2017" name="Front. Microbiol.">
        <title>Phaeobacter piscinae sp. nov., a species of the Roseobacter group and potential aquaculture probiont.</title>
        <authorList>
            <person name="Sonnenschein E.C."/>
            <person name="Phippen C.B.W."/>
            <person name="Nielsen K.F."/>
            <person name="Mateiu R.V."/>
            <person name="Melchiorsen J."/>
            <person name="Gram L."/>
            <person name="Overmann J."/>
            <person name="Freese H.M."/>
        </authorList>
    </citation>
    <scope>NUCLEOTIDE SEQUENCE [LARGE SCALE GENOMIC DNA]</scope>
    <source>
        <strain evidence="2 3">P88</strain>
    </source>
</reference>
<gene>
    <name evidence="2" type="ORF">PhaeoP88_00922</name>
</gene>
<proteinExistence type="predicted"/>
<protein>
    <submittedName>
        <fullName evidence="2">Uncharacterized protein</fullName>
    </submittedName>
</protein>
<dbReference type="AlphaFoldDB" id="A0A2I7HV97"/>
<feature type="region of interest" description="Disordered" evidence="1">
    <location>
        <begin position="1"/>
        <end position="33"/>
    </location>
</feature>
<dbReference type="EMBL" id="CP010725">
    <property type="protein sequence ID" value="AUQ98312.1"/>
    <property type="molecule type" value="Genomic_DNA"/>
</dbReference>
<evidence type="ECO:0000313" key="2">
    <source>
        <dbReference type="EMBL" id="AUQ98312.1"/>
    </source>
</evidence>
<reference evidence="2 3" key="2">
    <citation type="journal article" date="2017" name="Genome Biol. Evol.">
        <title>Trajectories and Drivers of Genome Evolution in Surface-Associated Marine Phaeobacter.</title>
        <authorList>
            <person name="Freese H.M."/>
            <person name="Sikorski J."/>
            <person name="Bunk B."/>
            <person name="Scheuner C."/>
            <person name="Meier-Kolthoff J.P."/>
            <person name="Sproer C."/>
            <person name="Gram L."/>
            <person name="Overmann J."/>
        </authorList>
    </citation>
    <scope>NUCLEOTIDE SEQUENCE [LARGE SCALE GENOMIC DNA]</scope>
    <source>
        <strain evidence="2 3">P88</strain>
    </source>
</reference>
<evidence type="ECO:0000313" key="3">
    <source>
        <dbReference type="Proteomes" id="UP000236447"/>
    </source>
</evidence>
<organism evidence="2 3">
    <name type="scientific">Phaeobacter inhibens</name>
    <dbReference type="NCBI Taxonomy" id="221822"/>
    <lineage>
        <taxon>Bacteria</taxon>
        <taxon>Pseudomonadati</taxon>
        <taxon>Pseudomonadota</taxon>
        <taxon>Alphaproteobacteria</taxon>
        <taxon>Rhodobacterales</taxon>
        <taxon>Roseobacteraceae</taxon>
        <taxon>Phaeobacter</taxon>
    </lineage>
</organism>
<accession>A0A2I7HV97</accession>
<dbReference type="Proteomes" id="UP000236447">
    <property type="component" value="Chromosome"/>
</dbReference>
<name>A0A2I7HV97_9RHOB</name>